<dbReference type="Proteomes" id="UP001164746">
    <property type="component" value="Chromosome 11"/>
</dbReference>
<accession>A0ABY7FDW0</accession>
<evidence type="ECO:0000256" key="1">
    <source>
        <dbReference type="SAM" id="Coils"/>
    </source>
</evidence>
<keyword evidence="3" id="KW-1185">Reference proteome</keyword>
<name>A0ABY7FDW0_MYAAR</name>
<keyword evidence="1" id="KW-0175">Coiled coil</keyword>
<reference evidence="2" key="1">
    <citation type="submission" date="2022-11" db="EMBL/GenBank/DDBJ databases">
        <title>Centuries of genome instability and evolution in soft-shell clam transmissible cancer (bioRxiv).</title>
        <authorList>
            <person name="Hart S.F.M."/>
            <person name="Yonemitsu M.A."/>
            <person name="Giersch R.M."/>
            <person name="Beal B.F."/>
            <person name="Arriagada G."/>
            <person name="Davis B.W."/>
            <person name="Ostrander E.A."/>
            <person name="Goff S.P."/>
            <person name="Metzger M.J."/>
        </authorList>
    </citation>
    <scope>NUCLEOTIDE SEQUENCE</scope>
    <source>
        <strain evidence="2">MELC-2E11</strain>
        <tissue evidence="2">Siphon/mantle</tissue>
    </source>
</reference>
<dbReference type="EMBL" id="CP111022">
    <property type="protein sequence ID" value="WAR20335.1"/>
    <property type="molecule type" value="Genomic_DNA"/>
</dbReference>
<sequence length="136" mass="15683">MELYFKERAILQAKVPHIKELFQWTQPSGTVQVKDKGYVISLDFAFPDGIQTTRRELAALLKKAKNELDESEKARMDIEAELKGTKEALNRVERERAKIPAKFPHIEDHLNCKLPLNDFVSIQGVNRLEQLRSRPA</sequence>
<evidence type="ECO:0000313" key="2">
    <source>
        <dbReference type="EMBL" id="WAR20335.1"/>
    </source>
</evidence>
<organism evidence="2 3">
    <name type="scientific">Mya arenaria</name>
    <name type="common">Soft-shell clam</name>
    <dbReference type="NCBI Taxonomy" id="6604"/>
    <lineage>
        <taxon>Eukaryota</taxon>
        <taxon>Metazoa</taxon>
        <taxon>Spiralia</taxon>
        <taxon>Lophotrochozoa</taxon>
        <taxon>Mollusca</taxon>
        <taxon>Bivalvia</taxon>
        <taxon>Autobranchia</taxon>
        <taxon>Heteroconchia</taxon>
        <taxon>Euheterodonta</taxon>
        <taxon>Imparidentia</taxon>
        <taxon>Neoheterodontei</taxon>
        <taxon>Myida</taxon>
        <taxon>Myoidea</taxon>
        <taxon>Myidae</taxon>
        <taxon>Mya</taxon>
    </lineage>
</organism>
<proteinExistence type="predicted"/>
<feature type="coiled-coil region" evidence="1">
    <location>
        <begin position="50"/>
        <end position="95"/>
    </location>
</feature>
<protein>
    <submittedName>
        <fullName evidence="2">Uncharacterized protein</fullName>
    </submittedName>
</protein>
<evidence type="ECO:0000313" key="3">
    <source>
        <dbReference type="Proteomes" id="UP001164746"/>
    </source>
</evidence>
<gene>
    <name evidence="2" type="ORF">MAR_002173</name>
</gene>